<keyword evidence="1" id="KW-0732">Signal</keyword>
<evidence type="ECO:0000256" key="1">
    <source>
        <dbReference type="SAM" id="SignalP"/>
    </source>
</evidence>
<dbReference type="EMBL" id="SNWD01000004">
    <property type="protein sequence ID" value="TDN83562.1"/>
    <property type="molecule type" value="Genomic_DNA"/>
</dbReference>
<organism evidence="3 4">
    <name type="scientific">Stakelama pacifica</name>
    <dbReference type="NCBI Taxonomy" id="517720"/>
    <lineage>
        <taxon>Bacteria</taxon>
        <taxon>Pseudomonadati</taxon>
        <taxon>Pseudomonadota</taxon>
        <taxon>Alphaproteobacteria</taxon>
        <taxon>Sphingomonadales</taxon>
        <taxon>Sphingomonadaceae</taxon>
        <taxon>Stakelama</taxon>
    </lineage>
</organism>
<keyword evidence="4" id="KW-1185">Reference proteome</keyword>
<dbReference type="InterPro" id="IPR023631">
    <property type="entry name" value="Amidase_dom"/>
</dbReference>
<accession>A0A4R6FPK2</accession>
<reference evidence="3 4" key="1">
    <citation type="submission" date="2019-03" db="EMBL/GenBank/DDBJ databases">
        <title>Genomic Encyclopedia of Type Strains, Phase IV (KMG-IV): sequencing the most valuable type-strain genomes for metagenomic binning, comparative biology and taxonomic classification.</title>
        <authorList>
            <person name="Goeker M."/>
        </authorList>
    </citation>
    <scope>NUCLEOTIDE SEQUENCE [LARGE SCALE GENOMIC DNA]</scope>
    <source>
        <strain evidence="3 4">DSM 25059</strain>
    </source>
</reference>
<dbReference type="PANTHER" id="PTHR42678">
    <property type="entry name" value="AMIDASE"/>
    <property type="match status" value="1"/>
</dbReference>
<sequence length="535" mass="56053">MHVRLAAVSTAVCAVAVSISAAPPTVAQVVVPQVEERPLADLSSALSRGEVTSEALVRAYLDRIAAMDRNGPALRSIIAVNPQAMAEAKRLDAERRAGSVRGPLHGVPIVIKDNIELAGPLPTTAGSLALIDNVTNRDAPVVARLKAAGAIIIAKTNLSEWANIRSTRSMSGWSAVGGLVKNPYALDRTACGSSSGTGVAVAASFAAAGIGTETDGSVVCPSSMNGLVGLKPTMGLVSRTHIVPISHSQDIPGPMARSVRDTALLFTAMVGSDPADPATTDADKHRIDYAEGLSKDALKGVRIAVLHPDMPETLNARYRQQLQMLRDAGAVLVDVEAPDTDGMGDAEFQVLMMELKSDMAAYLATLPDTVKPRSLADLIAFNNAHRDSEMPHFGQEIFEMAQKTGGVDDPAYAAARAKSKQLATHAIDTMLREADAAMLVEPTYGMAWLSDTIYGDQFSGPSASDLPAISGYPHLTVPMGLVQGVPVGLSFIGPKYSDARLLAAGYAYEQASQARIAPPYLPTLTMGVSIAGRGE</sequence>
<evidence type="ECO:0000313" key="3">
    <source>
        <dbReference type="EMBL" id="TDN83562.1"/>
    </source>
</evidence>
<dbReference type="Pfam" id="PF01425">
    <property type="entry name" value="Amidase"/>
    <property type="match status" value="1"/>
</dbReference>
<dbReference type="Proteomes" id="UP000295493">
    <property type="component" value="Unassembled WGS sequence"/>
</dbReference>
<evidence type="ECO:0000313" key="4">
    <source>
        <dbReference type="Proteomes" id="UP000295493"/>
    </source>
</evidence>
<comment type="caution">
    <text evidence="3">The sequence shown here is derived from an EMBL/GenBank/DDBJ whole genome shotgun (WGS) entry which is preliminary data.</text>
</comment>
<dbReference type="PANTHER" id="PTHR42678:SF34">
    <property type="entry name" value="OS04G0183300 PROTEIN"/>
    <property type="match status" value="1"/>
</dbReference>
<gene>
    <name evidence="3" type="ORF">EV664_10445</name>
</gene>
<dbReference type="AlphaFoldDB" id="A0A4R6FPK2"/>
<dbReference type="NCBIfam" id="NF006006">
    <property type="entry name" value="PRK08137.1"/>
    <property type="match status" value="1"/>
</dbReference>
<dbReference type="Gene3D" id="3.90.1300.10">
    <property type="entry name" value="Amidase signature (AS) domain"/>
    <property type="match status" value="1"/>
</dbReference>
<feature type="chain" id="PRO_5020212641" evidence="1">
    <location>
        <begin position="22"/>
        <end position="535"/>
    </location>
</feature>
<feature type="signal peptide" evidence="1">
    <location>
        <begin position="1"/>
        <end position="21"/>
    </location>
</feature>
<protein>
    <submittedName>
        <fullName evidence="3">Amidase</fullName>
    </submittedName>
</protein>
<dbReference type="OrthoDB" id="8872210at2"/>
<proteinExistence type="predicted"/>
<feature type="domain" description="Amidase" evidence="2">
    <location>
        <begin position="56"/>
        <end position="502"/>
    </location>
</feature>
<name>A0A4R6FPK2_9SPHN</name>
<dbReference type="InterPro" id="IPR036928">
    <property type="entry name" value="AS_sf"/>
</dbReference>
<dbReference type="RefSeq" id="WP_133495122.1">
    <property type="nucleotide sequence ID" value="NZ_BMLU01000004.1"/>
</dbReference>
<dbReference type="SUPFAM" id="SSF75304">
    <property type="entry name" value="Amidase signature (AS) enzymes"/>
    <property type="match status" value="1"/>
</dbReference>
<evidence type="ECO:0000259" key="2">
    <source>
        <dbReference type="Pfam" id="PF01425"/>
    </source>
</evidence>